<feature type="region of interest" description="Disordered" evidence="1">
    <location>
        <begin position="1"/>
        <end position="22"/>
    </location>
</feature>
<sequence length="79" mass="9227">MLESEASKSSREERQKILENQIRESSNLAELSSDIKDVLGKYSETFVRLMDTKLHDLLGTEVFLYRRYHDLHRSSGTTH</sequence>
<protein>
    <submittedName>
        <fullName evidence="2">Uncharacterized protein</fullName>
    </submittedName>
</protein>
<dbReference type="AlphaFoldDB" id="A0A368FM47"/>
<proteinExistence type="predicted"/>
<organism evidence="2 3">
    <name type="scientific">Ancylostoma caninum</name>
    <name type="common">Dog hookworm</name>
    <dbReference type="NCBI Taxonomy" id="29170"/>
    <lineage>
        <taxon>Eukaryota</taxon>
        <taxon>Metazoa</taxon>
        <taxon>Ecdysozoa</taxon>
        <taxon>Nematoda</taxon>
        <taxon>Chromadorea</taxon>
        <taxon>Rhabditida</taxon>
        <taxon>Rhabditina</taxon>
        <taxon>Rhabditomorpha</taxon>
        <taxon>Strongyloidea</taxon>
        <taxon>Ancylostomatidae</taxon>
        <taxon>Ancylostomatinae</taxon>
        <taxon>Ancylostoma</taxon>
    </lineage>
</organism>
<feature type="compositionally biased region" description="Basic and acidic residues" evidence="1">
    <location>
        <begin position="1"/>
        <end position="17"/>
    </location>
</feature>
<dbReference type="EMBL" id="JOJR01000941">
    <property type="protein sequence ID" value="RCN33311.1"/>
    <property type="molecule type" value="Genomic_DNA"/>
</dbReference>
<dbReference type="Proteomes" id="UP000252519">
    <property type="component" value="Unassembled WGS sequence"/>
</dbReference>
<evidence type="ECO:0000313" key="2">
    <source>
        <dbReference type="EMBL" id="RCN33311.1"/>
    </source>
</evidence>
<comment type="caution">
    <text evidence="2">The sequence shown here is derived from an EMBL/GenBank/DDBJ whole genome shotgun (WGS) entry which is preliminary data.</text>
</comment>
<evidence type="ECO:0000256" key="1">
    <source>
        <dbReference type="SAM" id="MobiDB-lite"/>
    </source>
</evidence>
<evidence type="ECO:0000313" key="3">
    <source>
        <dbReference type="Proteomes" id="UP000252519"/>
    </source>
</evidence>
<reference evidence="2 3" key="1">
    <citation type="submission" date="2014-10" db="EMBL/GenBank/DDBJ databases">
        <title>Draft genome of the hookworm Ancylostoma caninum.</title>
        <authorList>
            <person name="Mitreva M."/>
        </authorList>
    </citation>
    <scope>NUCLEOTIDE SEQUENCE [LARGE SCALE GENOMIC DNA]</scope>
    <source>
        <strain evidence="2 3">Baltimore</strain>
    </source>
</reference>
<keyword evidence="3" id="KW-1185">Reference proteome</keyword>
<name>A0A368FM47_ANCCA</name>
<gene>
    <name evidence="2" type="ORF">ANCCAN_20862</name>
</gene>
<accession>A0A368FM47</accession>